<keyword evidence="5" id="KW-0472">Membrane</keyword>
<keyword evidence="4" id="KW-0333">Golgi apparatus</keyword>
<dbReference type="GO" id="GO:0000139">
    <property type="term" value="C:Golgi membrane"/>
    <property type="evidence" value="ECO:0007669"/>
    <property type="project" value="UniProtKB-SubCell"/>
</dbReference>
<organism evidence="7 8">
    <name type="scientific">Pseudozyma antarctica</name>
    <name type="common">Yeast</name>
    <name type="synonym">Candida antarctica</name>
    <dbReference type="NCBI Taxonomy" id="84753"/>
    <lineage>
        <taxon>Eukaryota</taxon>
        <taxon>Fungi</taxon>
        <taxon>Dikarya</taxon>
        <taxon>Basidiomycota</taxon>
        <taxon>Ustilaginomycotina</taxon>
        <taxon>Ustilaginomycetes</taxon>
        <taxon>Ustilaginales</taxon>
        <taxon>Ustilaginaceae</taxon>
        <taxon>Moesziomyces</taxon>
    </lineage>
</organism>
<sequence length="1936" mass="211801">MSSPVDRAASTDAPTHRAPRRAGGSSTSLSSLPSRLVAPPPPTLKPSSPDVQLDLSSAASASTAHTHATLRSASDAPRPRSVLPSSSSPRPTTSVIESSQLWKTSAAKRAEKSWALQTERALYSDAKFKKYLALVERTLASFDSVSEWADFISFLARLHKAIQAYPAYNVVPRKLIVAKRLAQCLNPALPSGVHQRALDVYHHILSVVGPDGLRRDLHVWTSGLLPFFQYASTSVKPTLLAIYETFYLPLHDDLRPLTRALQMALLPGLEEETSEYFDRTLRLLDRISDAVEPAYFLQNLWLTLITTPFVRLAALNYLTRRMPDLTQHDDPTLLVGKDLGLMVRGLAHALDDDLLLVRRNTLDILVTHLAVDKPLFRRFVKRPDQILLVRSALHVVLRKDLSLNRRLYTWLLGADETPAAQIAFLDANALDLVRSALAQGFHGASALDTLERQKPYRIFVSLLDKWEIGQSLTRVLALDAFYAISLQVAKRQEEELVTTAKMLFEVIDPFLLYGRFFHAITESLQPEKGSEEEGRSPLSLLCFIFKAFHIHDDETKHIHVPLLFAAITQLLDQRLTQPGGDSTTDLLDALELLKLLITAMPSRVFVRIAEPAPAEPAPAEPAPAEPAPAEPAPAEPVDASSSASPDFWQRAHRLYASSETDSQHAARHFVGFQDAASASALVELLSHVALRCGERARESAARTELFVRALDVFADLMRVLDGSEAADEIALVRADASSAPLRTHKLHWNADNWADLLLPFLEHVASFAQVERIVEVLISCCICRALDRPLVLDAPTRVDRIVAALLRYLSPAMAPYHVRAVELLWATNKVTRRSRLETALAHQLSQGNAAARAAALTAFGTYWRLSEDVSTDELRTPLLLVLDRLQAADADERQHAELWLRAHVRSYVKLVDPLVHMLVHNQPAQLAPATVDLDGISVAITHVEQPYNHEMVVYALRTLAALVRFAGAGLVKALASTSLSASLSTTTKQLVRAKTLDGAASYLDVVLDECVVWMRTYPAVQLEAQLAASSDTLRAAAVDAMHGLLQRAAVSPSRTDELERELIQALLVGVHRGATAVQNRMLHTLHTLLAAKTGAAAQRTAASAGMHSRTDSTGRSEADAPQPSPSPQIAQPHPLLLAMLQRGLSTPSNRAMLQHWSDFVLSTAPLYRRQAVGLLLALNSSVCAQLDAAMREVSVAYAPAPSRPTFGAEVVVAESDAQCSVLEPDVLLLVHLVERTLMLATPQLGHDGTGARTASASLGATGQSEKASGESAPGILGYVSNVFASDGGGDDKAEDGAAARRRALAVSVSTLHGVWERCGLELSATDAKSLSLEAMNSKVRVRCRRAFDRIYRAHPGETVEALLRCWQRARHDTRGAEAVVEVLAIVTPSAQILVTFLCDVLGTRMIRGDADRSRRTASSNAAVAVSDATLLLFFEQVLERMDPAEATQVWPVVIVLVKEFVASALARKVHVYPMLRILTALGEKLCLTAGIEERRTRRELQDNYAKLVDACILLSGRSLDASTWMRRSGRDEDVGVEREADELACALAHEASGVVEAINVFLATRALAALRKMQLDTDRVQALVANAVYYIAAPAARTRSEKLEVEPHVVALLSELVRMPGTVKAWRSTVGDLFGDARFFSMGISSATRWKPIVVALLTQDKERLADVLARVSTASTAANIFANRELEMVSRALSLRRLSFTLFAGERDAFVVQLAQIQEKVVELLRTAPSEVLQAEVYLCLRVVLVRFSARHLTSFWPVLMTELMRLYDGVASEPERFEQSADARQLVLSTLKLLDMLVLLQPDDFQINEWMFITDTIDAVYPSDDFHADTLLDALAATFSRDTTASSGKTGASSQQHQGGAGAGAAANGQRRLELGHMRTISSLGEVVPFLHSVSQNAFEAHYSDGGVDMEHVEACLLRDMFDGDDDSRSGADS</sequence>
<keyword evidence="2" id="KW-0813">Transport</keyword>
<accession>A0A081CP37</accession>
<evidence type="ECO:0000256" key="4">
    <source>
        <dbReference type="ARBA" id="ARBA00023034"/>
    </source>
</evidence>
<protein>
    <submittedName>
        <fullName evidence="7">Uncharacterized protein</fullName>
    </submittedName>
</protein>
<dbReference type="OrthoDB" id="297643at2759"/>
<dbReference type="GO" id="GO:0015031">
    <property type="term" value="P:protein transport"/>
    <property type="evidence" value="ECO:0007669"/>
    <property type="project" value="UniProtKB-KW"/>
</dbReference>
<comment type="subcellular location">
    <subcellularLocation>
        <location evidence="1">Golgi apparatus membrane</location>
        <topology evidence="1">Peripheral membrane protein</topology>
    </subcellularLocation>
</comment>
<dbReference type="GO" id="GO:0005802">
    <property type="term" value="C:trans-Golgi network"/>
    <property type="evidence" value="ECO:0007669"/>
    <property type="project" value="TreeGrafter"/>
</dbReference>
<dbReference type="Proteomes" id="UP000053758">
    <property type="component" value="Unassembled WGS sequence"/>
</dbReference>
<comment type="similarity">
    <text evidence="6">Belongs to the DOP1 family.</text>
</comment>
<keyword evidence="3" id="KW-0653">Protein transport</keyword>
<dbReference type="EMBL" id="DF830161">
    <property type="protein sequence ID" value="GAK68433.1"/>
    <property type="molecule type" value="Genomic_DNA"/>
</dbReference>
<dbReference type="GO" id="GO:0005768">
    <property type="term" value="C:endosome"/>
    <property type="evidence" value="ECO:0007669"/>
    <property type="project" value="TreeGrafter"/>
</dbReference>
<dbReference type="Pfam" id="PF24597">
    <property type="entry name" value="TPR_DOP1_M"/>
    <property type="match status" value="1"/>
</dbReference>
<dbReference type="RefSeq" id="XP_014653368.1">
    <property type="nucleotide sequence ID" value="XM_014797882.1"/>
</dbReference>
<evidence type="ECO:0000256" key="5">
    <source>
        <dbReference type="ARBA" id="ARBA00023136"/>
    </source>
</evidence>
<evidence type="ECO:0000256" key="3">
    <source>
        <dbReference type="ARBA" id="ARBA00022927"/>
    </source>
</evidence>
<gene>
    <name evidence="7" type="ORF">PAN0_094d6687</name>
</gene>
<dbReference type="InterPro" id="IPR056458">
    <property type="entry name" value="TPR_DOP1_M"/>
</dbReference>
<dbReference type="InterPro" id="IPR056457">
    <property type="entry name" value="DOP1_C"/>
</dbReference>
<dbReference type="HOGENOM" id="CLU_001197_0_0_1"/>
<reference evidence="8" key="1">
    <citation type="journal article" date="2014" name="Genome Announc.">
        <title>Draft Genome Sequence of the Yeast Pseudozyma antarctica Type Strain JCM10317, a Producer of the Glycolipid Biosurfactants, Mannosylerythritol Lipids.</title>
        <authorList>
            <person name="Saika A."/>
            <person name="Koike H."/>
            <person name="Hori T."/>
            <person name="Fukuoka T."/>
            <person name="Sato S."/>
            <person name="Habe H."/>
            <person name="Kitamoto D."/>
            <person name="Morita T."/>
        </authorList>
    </citation>
    <scope>NUCLEOTIDE SEQUENCE [LARGE SCALE GENOMIC DNA]</scope>
    <source>
        <strain evidence="8">JCM 10317</strain>
    </source>
</reference>
<evidence type="ECO:0000256" key="2">
    <source>
        <dbReference type="ARBA" id="ARBA00022448"/>
    </source>
</evidence>
<evidence type="ECO:0000256" key="6">
    <source>
        <dbReference type="ARBA" id="ARBA00046326"/>
    </source>
</evidence>
<evidence type="ECO:0000256" key="1">
    <source>
        <dbReference type="ARBA" id="ARBA00004395"/>
    </source>
</evidence>
<dbReference type="GO" id="GO:0005829">
    <property type="term" value="C:cytosol"/>
    <property type="evidence" value="ECO:0007669"/>
    <property type="project" value="GOC"/>
</dbReference>
<dbReference type="InterPro" id="IPR007249">
    <property type="entry name" value="DOP1_N"/>
</dbReference>
<dbReference type="PANTHER" id="PTHR14042:SF24">
    <property type="entry name" value="PROTEIN DOPEY-1 HOMOLOG"/>
    <property type="match status" value="1"/>
</dbReference>
<dbReference type="GeneID" id="26307480"/>
<keyword evidence="8" id="KW-1185">Reference proteome</keyword>
<dbReference type="GO" id="GO:0006895">
    <property type="term" value="P:Golgi to endosome transport"/>
    <property type="evidence" value="ECO:0007669"/>
    <property type="project" value="InterPro"/>
</dbReference>
<dbReference type="Pfam" id="PF04118">
    <property type="entry name" value="Dopey_N"/>
    <property type="match status" value="1"/>
</dbReference>
<dbReference type="InterPro" id="IPR040314">
    <property type="entry name" value="DOP1"/>
</dbReference>
<dbReference type="SUPFAM" id="SSF48371">
    <property type="entry name" value="ARM repeat"/>
    <property type="match status" value="1"/>
</dbReference>
<dbReference type="InterPro" id="IPR016024">
    <property type="entry name" value="ARM-type_fold"/>
</dbReference>
<evidence type="ECO:0000313" key="8">
    <source>
        <dbReference type="Proteomes" id="UP000053758"/>
    </source>
</evidence>
<dbReference type="Pfam" id="PF24598">
    <property type="entry name" value="DOP1_C"/>
    <property type="match status" value="1"/>
</dbReference>
<proteinExistence type="inferred from homology"/>
<evidence type="ECO:0000313" key="7">
    <source>
        <dbReference type="EMBL" id="GAK68433.1"/>
    </source>
</evidence>
<name>A0A081CP37_PSEA2</name>
<dbReference type="PANTHER" id="PTHR14042">
    <property type="entry name" value="DOPEY-RELATED"/>
    <property type="match status" value="1"/>
</dbReference>